<feature type="non-terminal residue" evidence="2">
    <location>
        <position position="56"/>
    </location>
</feature>
<feature type="non-terminal residue" evidence="2">
    <location>
        <position position="1"/>
    </location>
</feature>
<organism evidence="2">
    <name type="scientific">uncultured Thermomicrobiales bacterium</name>
    <dbReference type="NCBI Taxonomy" id="1645740"/>
    <lineage>
        <taxon>Bacteria</taxon>
        <taxon>Pseudomonadati</taxon>
        <taxon>Thermomicrobiota</taxon>
        <taxon>Thermomicrobia</taxon>
        <taxon>Thermomicrobiales</taxon>
        <taxon>environmental samples</taxon>
    </lineage>
</organism>
<feature type="region of interest" description="Disordered" evidence="1">
    <location>
        <begin position="1"/>
        <end position="39"/>
    </location>
</feature>
<reference evidence="2" key="1">
    <citation type="submission" date="2020-02" db="EMBL/GenBank/DDBJ databases">
        <authorList>
            <person name="Meier V. D."/>
        </authorList>
    </citation>
    <scope>NUCLEOTIDE SEQUENCE</scope>
    <source>
        <strain evidence="2">AVDCRST_MAG19</strain>
    </source>
</reference>
<dbReference type="EMBL" id="CADCWL010000060">
    <property type="protein sequence ID" value="CAA9557993.1"/>
    <property type="molecule type" value="Genomic_DNA"/>
</dbReference>
<evidence type="ECO:0000313" key="2">
    <source>
        <dbReference type="EMBL" id="CAA9557993.1"/>
    </source>
</evidence>
<accession>A0A6J4URS0</accession>
<gene>
    <name evidence="2" type="ORF">AVDCRST_MAG19-1389</name>
</gene>
<name>A0A6J4URS0_9BACT</name>
<sequence length="56" mass="5598">AADVQYHERDRGGVRQLRADQASAGEGEAGPPGALRGGGGVPALLSAVGAVRGRFL</sequence>
<dbReference type="AlphaFoldDB" id="A0A6J4URS0"/>
<evidence type="ECO:0000256" key="1">
    <source>
        <dbReference type="SAM" id="MobiDB-lite"/>
    </source>
</evidence>
<proteinExistence type="predicted"/>
<protein>
    <submittedName>
        <fullName evidence="2">Xanthine/uracil/thiamine/ascorbate permease family protein</fullName>
    </submittedName>
</protein>
<feature type="compositionally biased region" description="Gly residues" evidence="1">
    <location>
        <begin position="27"/>
        <end position="39"/>
    </location>
</feature>
<feature type="compositionally biased region" description="Basic and acidic residues" evidence="1">
    <location>
        <begin position="1"/>
        <end position="13"/>
    </location>
</feature>